<reference evidence="5" key="1">
    <citation type="journal article" date="2019" name="Syst. Appl. Microbiol.">
        <title>Flavobacterium circumlabens sp. nov. and Flavobacterium cupreum sp. nov., two psychrotrophic species isolated from Antarctic environmental samples.</title>
        <authorList>
            <person name="Kralova S."/>
            <person name="Busse H.-J."/>
            <person name="Svec P."/>
            <person name="Maslanova I."/>
            <person name="Stankova E."/>
            <person name="Bartak M."/>
            <person name="Sedlacek I."/>
        </authorList>
    </citation>
    <scope>NUCLEOTIDE SEQUENCE [LARGE SCALE GENOMIC DNA]</scope>
    <source>
        <strain evidence="5">CCM 8825</strain>
    </source>
</reference>
<dbReference type="PANTHER" id="PTHR10963:SF55">
    <property type="entry name" value="GLYCOSIDE HYDROLASE FAMILY 16 PROTEIN"/>
    <property type="match status" value="1"/>
</dbReference>
<organism evidence="4 5">
    <name type="scientific">Flavobacterium cupreum</name>
    <dbReference type="NCBI Taxonomy" id="2133766"/>
    <lineage>
        <taxon>Bacteria</taxon>
        <taxon>Pseudomonadati</taxon>
        <taxon>Bacteroidota</taxon>
        <taxon>Flavobacteriia</taxon>
        <taxon>Flavobacteriales</taxon>
        <taxon>Flavobacteriaceae</taxon>
        <taxon>Flavobacterium</taxon>
    </lineage>
</organism>
<dbReference type="InterPro" id="IPR000757">
    <property type="entry name" value="Beta-glucanase-like"/>
</dbReference>
<dbReference type="OrthoDB" id="9809583at2"/>
<dbReference type="SUPFAM" id="SSF49899">
    <property type="entry name" value="Concanavalin A-like lectins/glucanases"/>
    <property type="match status" value="1"/>
</dbReference>
<dbReference type="RefSeq" id="WP_127337090.1">
    <property type="nucleotide sequence ID" value="NZ_QWDM01000002.1"/>
</dbReference>
<dbReference type="Proteomes" id="UP000288102">
    <property type="component" value="Unassembled WGS sequence"/>
</dbReference>
<name>A0A434ABX2_9FLAO</name>
<keyword evidence="2" id="KW-0732">Signal</keyword>
<evidence type="ECO:0000313" key="4">
    <source>
        <dbReference type="EMBL" id="RUT71844.1"/>
    </source>
</evidence>
<evidence type="ECO:0000256" key="2">
    <source>
        <dbReference type="SAM" id="SignalP"/>
    </source>
</evidence>
<accession>A0A434ABX2</accession>
<dbReference type="InterPro" id="IPR050546">
    <property type="entry name" value="Glycosyl_Hydrlase_16"/>
</dbReference>
<dbReference type="EMBL" id="QWDM01000002">
    <property type="protein sequence ID" value="RUT71844.1"/>
    <property type="molecule type" value="Genomic_DNA"/>
</dbReference>
<keyword evidence="5" id="KW-1185">Reference proteome</keyword>
<keyword evidence="4" id="KW-0378">Hydrolase</keyword>
<sequence length="554" mass="59886">MNKKIIIKIVSLFVILLMTGCQKDDFTFGSLDAPANLKVTFDIVGKTTDTPFGDGTGKVNFKATADNVISYKYVFSDGGVDNAPNGMTEKRFNKTGINKYTVTVIAYGKGGVSTNITTELEVFSDFRDAQAVQFLTGGTSKKWYWAAAEAAHLGVGPNDSNAEKNWIPDYYKAAPFEKAGSPTSSCLYENVLTFSLVGEQLKFELDNGGATFFNASFESVGGGSSGSDACLPYNTGGAKTVLLGPSESVVMKNPNHAQQTRGTMLNFSDGGFMGYYIGQSSYEILSITENRMTVRAVMGGNSSLAWYHTFTTTPPNQNPPTTDYTNLVWSDEFNTDGAPDASKWVYDLGNGDNGWGNSEKQNYTNSASNVIVQGGNLKITAKKEASGGFNYSSARLKSEGKYDFTYGKVEVRAKLPTGGGTWPAIWMLGANYATNSWPSCGEIDIMEHVGNSQNLIHGTLHYPGHSGGSADSGSKTIPNVSTEFHVYKTIWSPASVKIYVDDELIHSVVNEASLPFNKDFFLILNVAMGGNFGGNIDAAFTQSSMEIDYVRVYQ</sequence>
<dbReference type="InterPro" id="IPR013320">
    <property type="entry name" value="ConA-like_dom_sf"/>
</dbReference>
<dbReference type="Pfam" id="PF00722">
    <property type="entry name" value="Glyco_hydro_16"/>
    <property type="match status" value="1"/>
</dbReference>
<dbReference type="PROSITE" id="PS51762">
    <property type="entry name" value="GH16_2"/>
    <property type="match status" value="1"/>
</dbReference>
<dbReference type="PROSITE" id="PS51257">
    <property type="entry name" value="PROKAR_LIPOPROTEIN"/>
    <property type="match status" value="1"/>
</dbReference>
<dbReference type="GO" id="GO:0004553">
    <property type="term" value="F:hydrolase activity, hydrolyzing O-glycosyl compounds"/>
    <property type="evidence" value="ECO:0007669"/>
    <property type="project" value="InterPro"/>
</dbReference>
<comment type="caution">
    <text evidence="4">The sequence shown here is derived from an EMBL/GenBank/DDBJ whole genome shotgun (WGS) entry which is preliminary data.</text>
</comment>
<feature type="domain" description="GH16" evidence="3">
    <location>
        <begin position="308"/>
        <end position="554"/>
    </location>
</feature>
<feature type="chain" id="PRO_5019389298" evidence="2">
    <location>
        <begin position="24"/>
        <end position="554"/>
    </location>
</feature>
<dbReference type="AlphaFoldDB" id="A0A434ABX2"/>
<evidence type="ECO:0000313" key="5">
    <source>
        <dbReference type="Proteomes" id="UP000288102"/>
    </source>
</evidence>
<dbReference type="PANTHER" id="PTHR10963">
    <property type="entry name" value="GLYCOSYL HYDROLASE-RELATED"/>
    <property type="match status" value="1"/>
</dbReference>
<dbReference type="CDD" id="cd08023">
    <property type="entry name" value="GH16_laminarinase_like"/>
    <property type="match status" value="1"/>
</dbReference>
<evidence type="ECO:0000256" key="1">
    <source>
        <dbReference type="ARBA" id="ARBA00006865"/>
    </source>
</evidence>
<feature type="signal peptide" evidence="2">
    <location>
        <begin position="1"/>
        <end position="23"/>
    </location>
</feature>
<comment type="similarity">
    <text evidence="1">Belongs to the glycosyl hydrolase 16 family.</text>
</comment>
<gene>
    <name evidence="4" type="ORF">D0817_03940</name>
</gene>
<dbReference type="GO" id="GO:0005975">
    <property type="term" value="P:carbohydrate metabolic process"/>
    <property type="evidence" value="ECO:0007669"/>
    <property type="project" value="InterPro"/>
</dbReference>
<evidence type="ECO:0000259" key="3">
    <source>
        <dbReference type="PROSITE" id="PS51762"/>
    </source>
</evidence>
<dbReference type="Gene3D" id="2.60.120.200">
    <property type="match status" value="1"/>
</dbReference>
<protein>
    <submittedName>
        <fullName evidence="4">Glycoside hydrolase family 16 protein</fullName>
    </submittedName>
</protein>
<proteinExistence type="inferred from homology"/>